<keyword evidence="2" id="KW-1185">Reference proteome</keyword>
<proteinExistence type="predicted"/>
<dbReference type="EMBL" id="CM044701">
    <property type="protein sequence ID" value="KAI5679598.1"/>
    <property type="molecule type" value="Genomic_DNA"/>
</dbReference>
<organism evidence="1 2">
    <name type="scientific">Catharanthus roseus</name>
    <name type="common">Madagascar periwinkle</name>
    <name type="synonym">Vinca rosea</name>
    <dbReference type="NCBI Taxonomy" id="4058"/>
    <lineage>
        <taxon>Eukaryota</taxon>
        <taxon>Viridiplantae</taxon>
        <taxon>Streptophyta</taxon>
        <taxon>Embryophyta</taxon>
        <taxon>Tracheophyta</taxon>
        <taxon>Spermatophyta</taxon>
        <taxon>Magnoliopsida</taxon>
        <taxon>eudicotyledons</taxon>
        <taxon>Gunneridae</taxon>
        <taxon>Pentapetalae</taxon>
        <taxon>asterids</taxon>
        <taxon>lamiids</taxon>
        <taxon>Gentianales</taxon>
        <taxon>Apocynaceae</taxon>
        <taxon>Rauvolfioideae</taxon>
        <taxon>Vinceae</taxon>
        <taxon>Catharanthinae</taxon>
        <taxon>Catharanthus</taxon>
    </lineage>
</organism>
<gene>
    <name evidence="1" type="ORF">M9H77_00825</name>
</gene>
<sequence length="209" mass="23604">MMPRQWGAETNSSQPLPKLKESVSAYESWMIALNGSRRKRNLIPFCRGRGDGHRFARRSSGAGVGELLTCGLIERGRSKLGYAFCGLKADGPIHLQPKEVVFIGSSNESGELQYTDAVRSLPRPSPLSAQDITSPVKKDDDKEEEEDEETVEHLTPKELLQRHVKHAKRVRSRLREERLRRIARYKTRLALLLPPMVDPQLRNDLAPGN</sequence>
<protein>
    <submittedName>
        <fullName evidence="1">Uncharacterized protein</fullName>
    </submittedName>
</protein>
<evidence type="ECO:0000313" key="1">
    <source>
        <dbReference type="EMBL" id="KAI5679598.1"/>
    </source>
</evidence>
<evidence type="ECO:0000313" key="2">
    <source>
        <dbReference type="Proteomes" id="UP001060085"/>
    </source>
</evidence>
<name>A0ACC0C3S7_CATRO</name>
<dbReference type="Proteomes" id="UP001060085">
    <property type="component" value="Linkage Group LG01"/>
</dbReference>
<comment type="caution">
    <text evidence="1">The sequence shown here is derived from an EMBL/GenBank/DDBJ whole genome shotgun (WGS) entry which is preliminary data.</text>
</comment>
<reference evidence="2" key="1">
    <citation type="journal article" date="2023" name="Nat. Plants">
        <title>Single-cell RNA sequencing provides a high-resolution roadmap for understanding the multicellular compartmentation of specialized metabolism.</title>
        <authorList>
            <person name="Sun S."/>
            <person name="Shen X."/>
            <person name="Li Y."/>
            <person name="Li Y."/>
            <person name="Wang S."/>
            <person name="Li R."/>
            <person name="Zhang H."/>
            <person name="Shen G."/>
            <person name="Guo B."/>
            <person name="Wei J."/>
            <person name="Xu J."/>
            <person name="St-Pierre B."/>
            <person name="Chen S."/>
            <person name="Sun C."/>
        </authorList>
    </citation>
    <scope>NUCLEOTIDE SEQUENCE [LARGE SCALE GENOMIC DNA]</scope>
</reference>
<accession>A0ACC0C3S7</accession>